<feature type="transmembrane region" description="Helical" evidence="1">
    <location>
        <begin position="71"/>
        <end position="90"/>
    </location>
</feature>
<comment type="caution">
    <text evidence="2">The sequence shown here is derived from an EMBL/GenBank/DDBJ whole genome shotgun (WGS) entry which is preliminary data.</text>
</comment>
<feature type="transmembrane region" description="Helical" evidence="1">
    <location>
        <begin position="46"/>
        <end position="65"/>
    </location>
</feature>
<dbReference type="EMBL" id="PEZI01000032">
    <property type="protein sequence ID" value="PIS14664.1"/>
    <property type="molecule type" value="Genomic_DNA"/>
</dbReference>
<protein>
    <submittedName>
        <fullName evidence="2">Uncharacterized protein</fullName>
    </submittedName>
</protein>
<dbReference type="AlphaFoldDB" id="A0A2H0WPS4"/>
<keyword evidence="1" id="KW-0472">Membrane</keyword>
<keyword evidence="1" id="KW-0812">Transmembrane</keyword>
<sequence>QMIGFLFGNSFLGASGNLGLFAVFISIYSICSLLMNFYLSIFKSKPIFLSFIFAVSQIILILFFHQSIGQIVRVNIGVLFLLTLMLLTFFPGKFLQRDRKMIQS</sequence>
<name>A0A2H0WPS4_9BACT</name>
<dbReference type="Proteomes" id="UP000230775">
    <property type="component" value="Unassembled WGS sequence"/>
</dbReference>
<feature type="non-terminal residue" evidence="2">
    <location>
        <position position="1"/>
    </location>
</feature>
<gene>
    <name evidence="2" type="ORF">COT64_01425</name>
</gene>
<evidence type="ECO:0000256" key="1">
    <source>
        <dbReference type="SAM" id="Phobius"/>
    </source>
</evidence>
<accession>A0A2H0WPS4</accession>
<evidence type="ECO:0000313" key="3">
    <source>
        <dbReference type="Proteomes" id="UP000230775"/>
    </source>
</evidence>
<evidence type="ECO:0000313" key="2">
    <source>
        <dbReference type="EMBL" id="PIS14664.1"/>
    </source>
</evidence>
<keyword evidence="1" id="KW-1133">Transmembrane helix</keyword>
<organism evidence="2 3">
    <name type="scientific">Candidatus Shapirobacteria bacterium CG09_land_8_20_14_0_10_39_12</name>
    <dbReference type="NCBI Taxonomy" id="1974885"/>
    <lineage>
        <taxon>Bacteria</taxon>
        <taxon>Candidatus Shapironibacteriota</taxon>
    </lineage>
</organism>
<proteinExistence type="predicted"/>
<reference evidence="3" key="1">
    <citation type="submission" date="2017-09" db="EMBL/GenBank/DDBJ databases">
        <title>Depth-based differentiation of microbial function through sediment-hosted aquifers and enrichment of novel symbionts in the deep terrestrial subsurface.</title>
        <authorList>
            <person name="Probst A.J."/>
            <person name="Ladd B."/>
            <person name="Jarett J.K."/>
            <person name="Geller-Mcgrath D.E."/>
            <person name="Sieber C.M.K."/>
            <person name="Emerson J.B."/>
            <person name="Anantharaman K."/>
            <person name="Thomas B.C."/>
            <person name="Malmstrom R."/>
            <person name="Stieglmeier M."/>
            <person name="Klingl A."/>
            <person name="Woyke T."/>
            <person name="Ryan C.M."/>
            <person name="Banfield J.F."/>
        </authorList>
    </citation>
    <scope>NUCLEOTIDE SEQUENCE [LARGE SCALE GENOMIC DNA]</scope>
</reference>
<feature type="transmembrane region" description="Helical" evidence="1">
    <location>
        <begin position="20"/>
        <end position="39"/>
    </location>
</feature>